<evidence type="ECO:0000256" key="2">
    <source>
        <dbReference type="SAM" id="MobiDB-lite"/>
    </source>
</evidence>
<feature type="region of interest" description="Disordered" evidence="2">
    <location>
        <begin position="1"/>
        <end position="48"/>
    </location>
</feature>
<dbReference type="Proteomes" id="UP001472866">
    <property type="component" value="Chromosome 16"/>
</dbReference>
<accession>A0AAX4PM58</accession>
<keyword evidence="1" id="KW-0175">Coiled coil</keyword>
<evidence type="ECO:0000256" key="1">
    <source>
        <dbReference type="SAM" id="Coils"/>
    </source>
</evidence>
<proteinExistence type="predicted"/>
<sequence>MPASASPMEKVTVVPGMSPFLQRTRSLKGAPAGGDAESDAGSEGSGKFNKVIRDAETNVARLAGVMQNAELELEKAFNRQGALQKDYAGKLEAQLDELKGILGSKQAQITFLEEKVENLKESYGEKLSKSQARVTALEQEQRRYKHSHAMERERVSETLQRDLGALNVQVGHLRKSKAGLEKRCEDLTVENAVMKKKLQDASRGSVFEFDVTRVSKLEKEVREGKDALDLERARNQKLQKKIKRLEEEAREAETRRDERYRNFAEMKVPYKEQLRKENEALRASILGGSADQAGGSKDDVHFAWMHRVLNSGRNFEGSVCGNSWSSDYRPMFFESF</sequence>
<dbReference type="EMBL" id="CP151516">
    <property type="protein sequence ID" value="WZN66694.1"/>
    <property type="molecule type" value="Genomic_DNA"/>
</dbReference>
<reference evidence="3 4" key="1">
    <citation type="submission" date="2024-03" db="EMBL/GenBank/DDBJ databases">
        <title>Complete genome sequence of the green alga Chloropicon roscoffensis RCC1871.</title>
        <authorList>
            <person name="Lemieux C."/>
            <person name="Pombert J.-F."/>
            <person name="Otis C."/>
            <person name="Turmel M."/>
        </authorList>
    </citation>
    <scope>NUCLEOTIDE SEQUENCE [LARGE SCALE GENOMIC DNA]</scope>
    <source>
        <strain evidence="3 4">RCC1871</strain>
    </source>
</reference>
<gene>
    <name evidence="3" type="ORF">HKI87_16g82640</name>
</gene>
<protein>
    <submittedName>
        <fullName evidence="3">Uncharacterized protein</fullName>
    </submittedName>
</protein>
<evidence type="ECO:0000313" key="4">
    <source>
        <dbReference type="Proteomes" id="UP001472866"/>
    </source>
</evidence>
<keyword evidence="4" id="KW-1185">Reference proteome</keyword>
<evidence type="ECO:0000313" key="3">
    <source>
        <dbReference type="EMBL" id="WZN66694.1"/>
    </source>
</evidence>
<feature type="coiled-coil region" evidence="1">
    <location>
        <begin position="52"/>
        <end position="140"/>
    </location>
</feature>
<organism evidence="3 4">
    <name type="scientific">Chloropicon roscoffensis</name>
    <dbReference type="NCBI Taxonomy" id="1461544"/>
    <lineage>
        <taxon>Eukaryota</taxon>
        <taxon>Viridiplantae</taxon>
        <taxon>Chlorophyta</taxon>
        <taxon>Chloropicophyceae</taxon>
        <taxon>Chloropicales</taxon>
        <taxon>Chloropicaceae</taxon>
        <taxon>Chloropicon</taxon>
    </lineage>
</organism>
<name>A0AAX4PM58_9CHLO</name>
<dbReference type="AlphaFoldDB" id="A0AAX4PM58"/>
<feature type="coiled-coil region" evidence="1">
    <location>
        <begin position="177"/>
        <end position="262"/>
    </location>
</feature>